<comment type="caution">
    <text evidence="2">The sequence shown here is derived from an EMBL/GenBank/DDBJ whole genome shotgun (WGS) entry which is preliminary data.</text>
</comment>
<dbReference type="RefSeq" id="XP_041218073.1">
    <property type="nucleotide sequence ID" value="XM_041377808.1"/>
</dbReference>
<evidence type="ECO:0000313" key="3">
    <source>
        <dbReference type="Proteomes" id="UP001195769"/>
    </source>
</evidence>
<evidence type="ECO:0000313" key="2">
    <source>
        <dbReference type="EMBL" id="KAG1891597.1"/>
    </source>
</evidence>
<name>A0AAD4HDF4_9AGAM</name>
<dbReference type="GeneID" id="64672106"/>
<dbReference type="EMBL" id="JABBWK010000128">
    <property type="protein sequence ID" value="KAG1891597.1"/>
    <property type="molecule type" value="Genomic_DNA"/>
</dbReference>
<accession>A0AAD4HDF4</accession>
<proteinExistence type="predicted"/>
<feature type="region of interest" description="Disordered" evidence="1">
    <location>
        <begin position="130"/>
        <end position="155"/>
    </location>
</feature>
<keyword evidence="3" id="KW-1185">Reference proteome</keyword>
<organism evidence="2 3">
    <name type="scientific">Suillus fuscotomentosus</name>
    <dbReference type="NCBI Taxonomy" id="1912939"/>
    <lineage>
        <taxon>Eukaryota</taxon>
        <taxon>Fungi</taxon>
        <taxon>Dikarya</taxon>
        <taxon>Basidiomycota</taxon>
        <taxon>Agaricomycotina</taxon>
        <taxon>Agaricomycetes</taxon>
        <taxon>Agaricomycetidae</taxon>
        <taxon>Boletales</taxon>
        <taxon>Suillineae</taxon>
        <taxon>Suillaceae</taxon>
        <taxon>Suillus</taxon>
    </lineage>
</organism>
<gene>
    <name evidence="2" type="ORF">F5891DRAFT_986693</name>
</gene>
<reference evidence="2" key="1">
    <citation type="journal article" date="2020" name="New Phytol.">
        <title>Comparative genomics reveals dynamic genome evolution in host specialist ectomycorrhizal fungi.</title>
        <authorList>
            <person name="Lofgren L.A."/>
            <person name="Nguyen N.H."/>
            <person name="Vilgalys R."/>
            <person name="Ruytinx J."/>
            <person name="Liao H.L."/>
            <person name="Branco S."/>
            <person name="Kuo A."/>
            <person name="LaButti K."/>
            <person name="Lipzen A."/>
            <person name="Andreopoulos W."/>
            <person name="Pangilinan J."/>
            <person name="Riley R."/>
            <person name="Hundley H."/>
            <person name="Na H."/>
            <person name="Barry K."/>
            <person name="Grigoriev I.V."/>
            <person name="Stajich J.E."/>
            <person name="Kennedy P.G."/>
        </authorList>
    </citation>
    <scope>NUCLEOTIDE SEQUENCE</scope>
    <source>
        <strain evidence="2">FC203</strain>
    </source>
</reference>
<sequence length="155" mass="17567">MSYSPSSKGPRPRTHVESTFTLNFKLSSTHMLRRSDVDELYSTDCEQSPEIKQLIHAGIQATGTDGCKDELESELCRIKEQLSGAEVNIAYLLERVRVYRHRWLEEYHRAENLEVLMPDDIDIPHLDQIQEGAPSPGFSPEFDGGATARSSNIQF</sequence>
<evidence type="ECO:0000256" key="1">
    <source>
        <dbReference type="SAM" id="MobiDB-lite"/>
    </source>
</evidence>
<dbReference type="AlphaFoldDB" id="A0AAD4HDF4"/>
<dbReference type="Proteomes" id="UP001195769">
    <property type="component" value="Unassembled WGS sequence"/>
</dbReference>
<protein>
    <submittedName>
        <fullName evidence="2">Uncharacterized protein</fullName>
    </submittedName>
</protein>